<reference evidence="1 2" key="3">
    <citation type="submission" date="2019-11" db="EMBL/GenBank/DDBJ databases">
        <title>A de novo genome assembly of a pear dwarfing rootstock.</title>
        <authorList>
            <person name="Wang F."/>
            <person name="Wang J."/>
            <person name="Li S."/>
            <person name="Zhang Y."/>
            <person name="Fang M."/>
            <person name="Ma L."/>
            <person name="Zhao Y."/>
            <person name="Jiang S."/>
        </authorList>
    </citation>
    <scope>NUCLEOTIDE SEQUENCE [LARGE SCALE GENOMIC DNA]</scope>
    <source>
        <strain evidence="1">S2</strain>
        <tissue evidence="1">Leaf</tissue>
    </source>
</reference>
<dbReference type="AlphaFoldDB" id="A0A5N5FYX1"/>
<accession>A0A5N5FYX1</accession>
<keyword evidence="2" id="KW-1185">Reference proteome</keyword>
<evidence type="ECO:0000313" key="2">
    <source>
        <dbReference type="Proteomes" id="UP000327157"/>
    </source>
</evidence>
<organism evidence="1 2">
    <name type="scientific">Pyrus ussuriensis x Pyrus communis</name>
    <dbReference type="NCBI Taxonomy" id="2448454"/>
    <lineage>
        <taxon>Eukaryota</taxon>
        <taxon>Viridiplantae</taxon>
        <taxon>Streptophyta</taxon>
        <taxon>Embryophyta</taxon>
        <taxon>Tracheophyta</taxon>
        <taxon>Spermatophyta</taxon>
        <taxon>Magnoliopsida</taxon>
        <taxon>eudicotyledons</taxon>
        <taxon>Gunneridae</taxon>
        <taxon>Pentapetalae</taxon>
        <taxon>rosids</taxon>
        <taxon>fabids</taxon>
        <taxon>Rosales</taxon>
        <taxon>Rosaceae</taxon>
        <taxon>Amygdaloideae</taxon>
        <taxon>Maleae</taxon>
        <taxon>Pyrus</taxon>
    </lineage>
</organism>
<sequence>MSRLIFTWRAVSSGSSAPLPPPPTARSAPVTMDPHMAASGGPAMARASAQASWTSSVTLLPRARRTHRHAWTPDMTSASDATSPGSPLPQWWKGVVPLHDGVGSNPIAKKNTRRPCRQLKMGQVTRVTNDHIMIVYDERHQTATTVE</sequence>
<comment type="caution">
    <text evidence="1">The sequence shown here is derived from an EMBL/GenBank/DDBJ whole genome shotgun (WGS) entry which is preliminary data.</text>
</comment>
<name>A0A5N5FYX1_9ROSA</name>
<gene>
    <name evidence="1" type="ORF">D8674_011471</name>
</gene>
<reference evidence="1 2" key="1">
    <citation type="submission" date="2019-09" db="EMBL/GenBank/DDBJ databases">
        <authorList>
            <person name="Ou C."/>
        </authorList>
    </citation>
    <scope>NUCLEOTIDE SEQUENCE [LARGE SCALE GENOMIC DNA]</scope>
    <source>
        <strain evidence="1">S2</strain>
        <tissue evidence="1">Leaf</tissue>
    </source>
</reference>
<evidence type="ECO:0000313" key="1">
    <source>
        <dbReference type="EMBL" id="KAB2608303.1"/>
    </source>
</evidence>
<reference evidence="2" key="2">
    <citation type="submission" date="2019-10" db="EMBL/GenBank/DDBJ databases">
        <title>A de novo genome assembly of a pear dwarfing rootstock.</title>
        <authorList>
            <person name="Wang F."/>
            <person name="Wang J."/>
            <person name="Li S."/>
            <person name="Zhang Y."/>
            <person name="Fang M."/>
            <person name="Ma L."/>
            <person name="Zhao Y."/>
            <person name="Jiang S."/>
        </authorList>
    </citation>
    <scope>NUCLEOTIDE SEQUENCE [LARGE SCALE GENOMIC DNA]</scope>
</reference>
<protein>
    <submittedName>
        <fullName evidence="1">Uncharacterized protein</fullName>
    </submittedName>
</protein>
<dbReference type="EMBL" id="SMOL01000553">
    <property type="protein sequence ID" value="KAB2608303.1"/>
    <property type="molecule type" value="Genomic_DNA"/>
</dbReference>
<proteinExistence type="predicted"/>
<dbReference type="Proteomes" id="UP000327157">
    <property type="component" value="Chromosome 14"/>
</dbReference>